<dbReference type="GO" id="GO:0032259">
    <property type="term" value="P:methylation"/>
    <property type="evidence" value="ECO:0007669"/>
    <property type="project" value="UniProtKB-KW"/>
</dbReference>
<evidence type="ECO:0000313" key="31">
    <source>
        <dbReference type="Proteomes" id="UP000838756"/>
    </source>
</evidence>
<dbReference type="InterPro" id="IPR036921">
    <property type="entry name" value="PurM-like_N_sf"/>
</dbReference>
<dbReference type="GO" id="GO:0005829">
    <property type="term" value="C:cytosol"/>
    <property type="evidence" value="ECO:0007669"/>
    <property type="project" value="TreeGrafter"/>
</dbReference>
<evidence type="ECO:0000256" key="4">
    <source>
        <dbReference type="ARBA" id="ARBA00007630"/>
    </source>
</evidence>
<dbReference type="GO" id="GO:0004641">
    <property type="term" value="F:phosphoribosylformylglycinamidine cyclo-ligase activity"/>
    <property type="evidence" value="ECO:0007669"/>
    <property type="project" value="UniProtKB-EC"/>
</dbReference>
<evidence type="ECO:0000256" key="26">
    <source>
        <dbReference type="ARBA" id="ARBA00049057"/>
    </source>
</evidence>
<dbReference type="Gene3D" id="3.90.650.10">
    <property type="entry name" value="PurM-like C-terminal domain"/>
    <property type="match status" value="1"/>
</dbReference>
<dbReference type="EC" id="2.1.1.228" evidence="7"/>
<evidence type="ECO:0000256" key="17">
    <source>
        <dbReference type="ARBA" id="ARBA00022741"/>
    </source>
</evidence>
<dbReference type="GO" id="GO:0008033">
    <property type="term" value="P:tRNA processing"/>
    <property type="evidence" value="ECO:0007669"/>
    <property type="project" value="UniProtKB-KW"/>
</dbReference>
<name>A0A8S4QF05_9NEOP</name>
<keyword evidence="17" id="KW-0547">Nucleotide-binding</keyword>
<dbReference type="GO" id="GO:0004637">
    <property type="term" value="F:phosphoribosylamine-glycine ligase activity"/>
    <property type="evidence" value="ECO:0007669"/>
    <property type="project" value="TreeGrafter"/>
</dbReference>
<dbReference type="SUPFAM" id="SSF56042">
    <property type="entry name" value="PurM C-terminal domain-like"/>
    <property type="match status" value="1"/>
</dbReference>
<dbReference type="HAMAP" id="MF_00741">
    <property type="entry name" value="AIRS"/>
    <property type="match status" value="1"/>
</dbReference>
<dbReference type="Pfam" id="PF01746">
    <property type="entry name" value="tRNA_m1G_MT"/>
    <property type="match status" value="1"/>
</dbReference>
<evidence type="ECO:0000259" key="29">
    <source>
        <dbReference type="Pfam" id="PF02769"/>
    </source>
</evidence>
<comment type="pathway">
    <text evidence="3">Purine metabolism; IMP biosynthesis via de novo pathway; 5-amino-1-(5-phospho-D-ribosyl)imidazole from N(2)-formyl-N(1)-(5-phospho-D-ribosyl)glycinamide: step 2/2.</text>
</comment>
<evidence type="ECO:0000259" key="27">
    <source>
        <dbReference type="Pfam" id="PF00586"/>
    </source>
</evidence>
<evidence type="ECO:0000256" key="25">
    <source>
        <dbReference type="ARBA" id="ARBA00047783"/>
    </source>
</evidence>
<comment type="similarity">
    <text evidence="4">Belongs to the RNA methyltransferase TrmD family.</text>
</comment>
<evidence type="ECO:0000256" key="22">
    <source>
        <dbReference type="ARBA" id="ARBA00032931"/>
    </source>
</evidence>
<evidence type="ECO:0000256" key="11">
    <source>
        <dbReference type="ARBA" id="ARBA00022490"/>
    </source>
</evidence>
<evidence type="ECO:0000256" key="9">
    <source>
        <dbReference type="ARBA" id="ARBA00014679"/>
    </source>
</evidence>
<dbReference type="GO" id="GO:0052906">
    <property type="term" value="F:tRNA (guanine(37)-N1)-methyltransferase activity"/>
    <property type="evidence" value="ECO:0007669"/>
    <property type="project" value="UniProtKB-EC"/>
</dbReference>
<dbReference type="Gene3D" id="3.40.1280.10">
    <property type="match status" value="1"/>
</dbReference>
<dbReference type="AlphaFoldDB" id="A0A8S4QF05"/>
<gene>
    <name evidence="30" type="primary">jg24779</name>
    <name evidence="30" type="ORF">PAEG_LOCUS1683</name>
</gene>
<dbReference type="Gene3D" id="3.30.1330.10">
    <property type="entry name" value="PurM-like, N-terminal domain"/>
    <property type="match status" value="1"/>
</dbReference>
<dbReference type="InterPro" id="IPR023148">
    <property type="entry name" value="tRNA_m1G_MeTrfase_C_sf"/>
</dbReference>
<organism evidence="30 31">
    <name type="scientific">Pararge aegeria aegeria</name>
    <dbReference type="NCBI Taxonomy" id="348720"/>
    <lineage>
        <taxon>Eukaryota</taxon>
        <taxon>Metazoa</taxon>
        <taxon>Ecdysozoa</taxon>
        <taxon>Arthropoda</taxon>
        <taxon>Hexapoda</taxon>
        <taxon>Insecta</taxon>
        <taxon>Pterygota</taxon>
        <taxon>Neoptera</taxon>
        <taxon>Endopterygota</taxon>
        <taxon>Lepidoptera</taxon>
        <taxon>Glossata</taxon>
        <taxon>Ditrysia</taxon>
        <taxon>Papilionoidea</taxon>
        <taxon>Nymphalidae</taxon>
        <taxon>Satyrinae</taxon>
        <taxon>Satyrini</taxon>
        <taxon>Parargina</taxon>
        <taxon>Pararge</taxon>
    </lineage>
</organism>
<keyword evidence="12" id="KW-0436">Ligase</keyword>
<comment type="subunit">
    <text evidence="6">Homodimer.</text>
</comment>
<protein>
    <recommendedName>
        <fullName evidence="10">Phosphoribosylformylglycinamidine cyclo-ligase</fullName>
        <ecNumber evidence="7">2.1.1.228</ecNumber>
        <ecNumber evidence="8">6.3.3.1</ecNumber>
    </recommendedName>
    <alternativeName>
        <fullName evidence="22">AIR synthase</fullName>
    </alternativeName>
    <alternativeName>
        <fullName evidence="23">AIRS</fullName>
    </alternativeName>
    <alternativeName>
        <fullName evidence="20">M1G-methyltransferase</fullName>
    </alternativeName>
    <alternativeName>
        <fullName evidence="21">Phosphoribosyl-aminoimidazole synthetase</fullName>
    </alternativeName>
    <alternativeName>
        <fullName evidence="9">tRNA (guanine-N(1)-)-methyltransferase</fullName>
    </alternativeName>
    <alternativeName>
        <fullName evidence="24">tRNA [GM37] methyltransferase</fullName>
    </alternativeName>
</protein>
<evidence type="ECO:0000256" key="20">
    <source>
        <dbReference type="ARBA" id="ARBA00029736"/>
    </source>
</evidence>
<keyword evidence="13" id="KW-0489">Methyltransferase</keyword>
<evidence type="ECO:0000256" key="14">
    <source>
        <dbReference type="ARBA" id="ARBA00022679"/>
    </source>
</evidence>
<comment type="catalytic activity">
    <reaction evidence="26">
        <text>2-formamido-N(1)-(5-O-phospho-beta-D-ribosyl)acetamidine + ATP = 5-amino-1-(5-phospho-beta-D-ribosyl)imidazole + ADP + phosphate + H(+)</text>
        <dbReference type="Rhea" id="RHEA:23032"/>
        <dbReference type="ChEBI" id="CHEBI:15378"/>
        <dbReference type="ChEBI" id="CHEBI:30616"/>
        <dbReference type="ChEBI" id="CHEBI:43474"/>
        <dbReference type="ChEBI" id="CHEBI:137981"/>
        <dbReference type="ChEBI" id="CHEBI:147287"/>
        <dbReference type="ChEBI" id="CHEBI:456216"/>
        <dbReference type="EC" id="6.3.3.1"/>
    </reaction>
</comment>
<dbReference type="HAMAP" id="MF_00605">
    <property type="entry name" value="TrmD"/>
    <property type="match status" value="1"/>
</dbReference>
<comment type="catalytic activity">
    <reaction evidence="25">
        <text>guanosine(37) in tRNA + S-adenosyl-L-methionine = N(1)-methylguanosine(37) in tRNA + S-adenosyl-L-homocysteine + H(+)</text>
        <dbReference type="Rhea" id="RHEA:36899"/>
        <dbReference type="Rhea" id="RHEA-COMP:10145"/>
        <dbReference type="Rhea" id="RHEA-COMP:10147"/>
        <dbReference type="ChEBI" id="CHEBI:15378"/>
        <dbReference type="ChEBI" id="CHEBI:57856"/>
        <dbReference type="ChEBI" id="CHEBI:59789"/>
        <dbReference type="ChEBI" id="CHEBI:73542"/>
        <dbReference type="ChEBI" id="CHEBI:74269"/>
        <dbReference type="EC" id="2.1.1.228"/>
    </reaction>
</comment>
<evidence type="ECO:0000256" key="3">
    <source>
        <dbReference type="ARBA" id="ARBA00004686"/>
    </source>
</evidence>
<dbReference type="Pfam" id="PF02769">
    <property type="entry name" value="AIRS_C"/>
    <property type="match status" value="1"/>
</dbReference>
<dbReference type="CDD" id="cd18080">
    <property type="entry name" value="TrmD-like"/>
    <property type="match status" value="1"/>
</dbReference>
<dbReference type="FunFam" id="3.30.1330.10:FF:000001">
    <property type="entry name" value="Phosphoribosylformylglycinamidine cyclo-ligase"/>
    <property type="match status" value="1"/>
</dbReference>
<dbReference type="PANTHER" id="PTHR10520:SF12">
    <property type="entry name" value="TRIFUNCTIONAL PURINE BIOSYNTHETIC PROTEIN ADENOSINE-3"/>
    <property type="match status" value="1"/>
</dbReference>
<keyword evidence="14" id="KW-0808">Transferase</keyword>
<dbReference type="NCBIfam" id="TIGR00878">
    <property type="entry name" value="purM"/>
    <property type="match status" value="1"/>
</dbReference>
<evidence type="ECO:0000256" key="15">
    <source>
        <dbReference type="ARBA" id="ARBA00022691"/>
    </source>
</evidence>
<evidence type="ECO:0000259" key="28">
    <source>
        <dbReference type="Pfam" id="PF01746"/>
    </source>
</evidence>
<evidence type="ECO:0000256" key="7">
    <source>
        <dbReference type="ARBA" id="ARBA00012807"/>
    </source>
</evidence>
<dbReference type="NCBIfam" id="NF000648">
    <property type="entry name" value="PRK00026.1"/>
    <property type="match status" value="1"/>
</dbReference>
<evidence type="ECO:0000256" key="13">
    <source>
        <dbReference type="ARBA" id="ARBA00022603"/>
    </source>
</evidence>
<dbReference type="InterPro" id="IPR016188">
    <property type="entry name" value="PurM-like_N"/>
</dbReference>
<feature type="domain" description="PurM-like N-terminal" evidence="27">
    <location>
        <begin position="57"/>
        <end position="162"/>
    </location>
</feature>
<keyword evidence="18" id="KW-0658">Purine biosynthesis</keyword>
<evidence type="ECO:0000256" key="21">
    <source>
        <dbReference type="ARBA" id="ARBA00031908"/>
    </source>
</evidence>
<dbReference type="InterPro" id="IPR010918">
    <property type="entry name" value="PurM-like_C_dom"/>
</dbReference>
<keyword evidence="31" id="KW-1185">Reference proteome</keyword>
<dbReference type="InterPro" id="IPR036676">
    <property type="entry name" value="PurM-like_C_sf"/>
</dbReference>
<evidence type="ECO:0000256" key="10">
    <source>
        <dbReference type="ARBA" id="ARBA00020367"/>
    </source>
</evidence>
<dbReference type="Gene3D" id="1.10.1270.20">
    <property type="entry name" value="tRNA(m1g37)methyltransferase, domain 2"/>
    <property type="match status" value="1"/>
</dbReference>
<dbReference type="InterPro" id="IPR002649">
    <property type="entry name" value="tRNA_m1G_MeTrfase_TrmD"/>
</dbReference>
<keyword evidence="19" id="KW-0067">ATP-binding</keyword>
<dbReference type="NCBIfam" id="TIGR00088">
    <property type="entry name" value="trmD"/>
    <property type="match status" value="1"/>
</dbReference>
<evidence type="ECO:0000256" key="8">
    <source>
        <dbReference type="ARBA" id="ARBA00013047"/>
    </source>
</evidence>
<evidence type="ECO:0000256" key="12">
    <source>
        <dbReference type="ARBA" id="ARBA00022598"/>
    </source>
</evidence>
<dbReference type="GO" id="GO:0005524">
    <property type="term" value="F:ATP binding"/>
    <property type="evidence" value="ECO:0007669"/>
    <property type="project" value="UniProtKB-KW"/>
</dbReference>
<comment type="function">
    <text evidence="1">Specifically methylates guanosine-37 in various tRNAs.</text>
</comment>
<comment type="subcellular location">
    <subcellularLocation>
        <location evidence="2">Cytoplasm</location>
    </subcellularLocation>
</comment>
<comment type="similarity">
    <text evidence="5">Belongs to the AIR synthase family.</text>
</comment>
<keyword evidence="11" id="KW-0963">Cytoplasm</keyword>
<dbReference type="InterPro" id="IPR029028">
    <property type="entry name" value="Alpha/beta_knot_MTases"/>
</dbReference>
<dbReference type="SUPFAM" id="SSF75217">
    <property type="entry name" value="alpha/beta knot"/>
    <property type="match status" value="1"/>
</dbReference>
<dbReference type="EMBL" id="CAKXAJ010005785">
    <property type="protein sequence ID" value="CAH2209284.1"/>
    <property type="molecule type" value="Genomic_DNA"/>
</dbReference>
<feature type="domain" description="PurM-like C-terminal" evidence="29">
    <location>
        <begin position="175"/>
        <end position="333"/>
    </location>
</feature>
<evidence type="ECO:0000256" key="1">
    <source>
        <dbReference type="ARBA" id="ARBA00002634"/>
    </source>
</evidence>
<dbReference type="CDD" id="cd02196">
    <property type="entry name" value="PurM"/>
    <property type="match status" value="1"/>
</dbReference>
<reference evidence="30" key="1">
    <citation type="submission" date="2022-03" db="EMBL/GenBank/DDBJ databases">
        <authorList>
            <person name="Lindestad O."/>
        </authorList>
    </citation>
    <scope>NUCLEOTIDE SEQUENCE</scope>
</reference>
<proteinExistence type="inferred from homology"/>
<accession>A0A8S4QF05</accession>
<evidence type="ECO:0000256" key="5">
    <source>
        <dbReference type="ARBA" id="ARBA00010280"/>
    </source>
</evidence>
<evidence type="ECO:0000256" key="19">
    <source>
        <dbReference type="ARBA" id="ARBA00022840"/>
    </source>
</evidence>
<comment type="caution">
    <text evidence="30">The sequence shown here is derived from an EMBL/GenBank/DDBJ whole genome shotgun (WGS) entry which is preliminary data.</text>
</comment>
<sequence length="564" mass="62784">MNTYAKSGIDLKLYNELIKKVKPIIEKTKGEEVISEVGSFSALFDFSSLSKKYDHPVLVSSTDGVGTKLLIAQEVNKHDTIGIDLVAMCVNDLLAQGATPLFFLDYFATGVLNKNVLLSVIQGIAEGCKESKIALVGGETAEMPGMYGNNHYDLAGFVVGVVDRKQILPNCSIMKAGDCVVGLESNGIHSNGFSLVRHIFKSLGINYNDISPWNNKSWGEILLKPTKIYVDSLLPIMPKVKGIAHITGGGLIDNIPRILSGNLFVDININSWKWPDIFLWLKEEGKIEKREMLKTFNCGIGIVLIVDPDNMKDVESHFQKRGEKIEIIGKLDEACQPPLDRVVFKMFPGFLNYSLAGKALEKKIWNLEIVNIRSFAKDKHSTVDDVPYGGGAGMVMRPDVIGNAVDNVLSAHKNTRFIYMTPSGTKFNQRIAKELTEIPHVTILCGRFEGVDQRVIDVYTPYELSIGDYILSGGEPAAMVVLDACIRLLPGVVNNFDSVAEESFSYSGGILEYPQYTRPEQWSRYKVPEVLLSGNHRKISDWRREQSYVRTKERRPELLNGDDK</sequence>
<dbReference type="InterPro" id="IPR016009">
    <property type="entry name" value="tRNA_MeTrfase_TRMD/TRM10"/>
</dbReference>
<evidence type="ECO:0000256" key="23">
    <source>
        <dbReference type="ARBA" id="ARBA00033093"/>
    </source>
</evidence>
<dbReference type="InterPro" id="IPR004733">
    <property type="entry name" value="PurM_cligase"/>
</dbReference>
<evidence type="ECO:0000256" key="18">
    <source>
        <dbReference type="ARBA" id="ARBA00022755"/>
    </source>
</evidence>
<dbReference type="PANTHER" id="PTHR10520">
    <property type="entry name" value="TRIFUNCTIONAL PURINE BIOSYNTHETIC PROTEIN ADENOSINE-3-RELATED"/>
    <property type="match status" value="1"/>
</dbReference>
<dbReference type="OrthoDB" id="2018833at2759"/>
<feature type="domain" description="tRNA methyltransferase TRMD/TRM10-type" evidence="28">
    <location>
        <begin position="345"/>
        <end position="560"/>
    </location>
</feature>
<evidence type="ECO:0000256" key="2">
    <source>
        <dbReference type="ARBA" id="ARBA00004496"/>
    </source>
</evidence>
<dbReference type="FunFam" id="3.90.650.10:FF:000011">
    <property type="entry name" value="Phosphoribosylformylglycinamidine cyclo-ligase"/>
    <property type="match status" value="1"/>
</dbReference>
<evidence type="ECO:0000256" key="24">
    <source>
        <dbReference type="ARBA" id="ARBA00033392"/>
    </source>
</evidence>
<dbReference type="SUPFAM" id="SSF55326">
    <property type="entry name" value="PurM N-terminal domain-like"/>
    <property type="match status" value="1"/>
</dbReference>
<dbReference type="GO" id="GO:0046084">
    <property type="term" value="P:adenine biosynthetic process"/>
    <property type="evidence" value="ECO:0007669"/>
    <property type="project" value="TreeGrafter"/>
</dbReference>
<dbReference type="InterPro" id="IPR029026">
    <property type="entry name" value="tRNA_m1G_MTases_N"/>
</dbReference>
<evidence type="ECO:0000256" key="16">
    <source>
        <dbReference type="ARBA" id="ARBA00022694"/>
    </source>
</evidence>
<keyword evidence="15" id="KW-0949">S-adenosyl-L-methionine</keyword>
<evidence type="ECO:0000256" key="6">
    <source>
        <dbReference type="ARBA" id="ARBA00011738"/>
    </source>
</evidence>
<evidence type="ECO:0000313" key="30">
    <source>
        <dbReference type="EMBL" id="CAH2209284.1"/>
    </source>
</evidence>
<dbReference type="Pfam" id="PF00586">
    <property type="entry name" value="AIRS"/>
    <property type="match status" value="1"/>
</dbReference>
<dbReference type="EC" id="6.3.3.1" evidence="8"/>
<keyword evidence="16" id="KW-0819">tRNA processing</keyword>
<dbReference type="GO" id="GO:0006189">
    <property type="term" value="P:'de novo' IMP biosynthetic process"/>
    <property type="evidence" value="ECO:0007669"/>
    <property type="project" value="InterPro"/>
</dbReference>
<dbReference type="Proteomes" id="UP000838756">
    <property type="component" value="Unassembled WGS sequence"/>
</dbReference>